<dbReference type="EMBL" id="UGNY01000001">
    <property type="protein sequence ID" value="STX38343.1"/>
    <property type="molecule type" value="Genomic_DNA"/>
</dbReference>
<dbReference type="AlphaFoldDB" id="A0A378ITF8"/>
<dbReference type="EC" id="1.1.1.53" evidence="4"/>
<proteinExistence type="inferred from homology"/>
<dbReference type="InterPro" id="IPR051911">
    <property type="entry name" value="SDR_oxidoreductase"/>
</dbReference>
<dbReference type="Gene3D" id="3.40.50.720">
    <property type="entry name" value="NAD(P)-binding Rossmann-like Domain"/>
    <property type="match status" value="1"/>
</dbReference>
<dbReference type="RefSeq" id="WP_115175110.1">
    <property type="nucleotide sequence ID" value="NZ_UGNY01000001.1"/>
</dbReference>
<sequence>MAKTWFITGASRGIGAEIVKAALKAGNNVVATARSVDKITRPTEVSDNLLAVKLDVTQEDQVNAAVKAAVTKFGRIDVLINNAGYGHFGVFEETTPEEVRAEFNTNVFGLMDVTRAVIPFMRKQGGGRIFNISSIAGLKGIFGGSLYNSSKFAVEGFSQSIAEELAPYKIFVTCISPGFFRTDFLDPSSVKYSKRSISDYDRAMNDYRNFLDNRCYNQLGDPTKLAKLVLQLVEIENPPVSLVAGSDAIEWAKSAIKQKQMELDVWRDYSVSTDGSW</sequence>
<dbReference type="FunFam" id="3.40.50.720:FF:000084">
    <property type="entry name" value="Short-chain dehydrogenase reductase"/>
    <property type="match status" value="1"/>
</dbReference>
<dbReference type="InterPro" id="IPR020904">
    <property type="entry name" value="Sc_DH/Rdtase_CS"/>
</dbReference>
<protein>
    <submittedName>
        <fullName evidence="4">Oxidoreductase with NAD(P)-binding Rossmann-fold domain</fullName>
        <ecNumber evidence="4">1.1.1.53</ecNumber>
    </submittedName>
</protein>
<dbReference type="InterPro" id="IPR036291">
    <property type="entry name" value="NAD(P)-bd_dom_sf"/>
</dbReference>
<dbReference type="NCBIfam" id="NF004824">
    <property type="entry name" value="PRK06180.1"/>
    <property type="match status" value="1"/>
</dbReference>
<dbReference type="SUPFAM" id="SSF51735">
    <property type="entry name" value="NAD(P)-binding Rossmann-fold domains"/>
    <property type="match status" value="1"/>
</dbReference>
<comment type="similarity">
    <text evidence="1 3">Belongs to the short-chain dehydrogenases/reductases (SDR) family.</text>
</comment>
<evidence type="ECO:0000256" key="2">
    <source>
        <dbReference type="ARBA" id="ARBA00023002"/>
    </source>
</evidence>
<name>A0A378ITF8_9GAMM</name>
<dbReference type="Pfam" id="PF00106">
    <property type="entry name" value="adh_short"/>
    <property type="match status" value="1"/>
</dbReference>
<dbReference type="PRINTS" id="PR00080">
    <property type="entry name" value="SDRFAMILY"/>
</dbReference>
<dbReference type="PROSITE" id="PS00061">
    <property type="entry name" value="ADH_SHORT"/>
    <property type="match status" value="1"/>
</dbReference>
<reference evidence="4 5" key="1">
    <citation type="submission" date="2018-06" db="EMBL/GenBank/DDBJ databases">
        <authorList>
            <consortium name="Pathogen Informatics"/>
            <person name="Doyle S."/>
        </authorList>
    </citation>
    <scope>NUCLEOTIDE SEQUENCE [LARGE SCALE GENOMIC DNA]</scope>
    <source>
        <strain evidence="4 5">NCTC11978</strain>
    </source>
</reference>
<evidence type="ECO:0000313" key="5">
    <source>
        <dbReference type="Proteomes" id="UP000254033"/>
    </source>
</evidence>
<dbReference type="CDD" id="cd05374">
    <property type="entry name" value="17beta-HSD-like_SDR_c"/>
    <property type="match status" value="1"/>
</dbReference>
<evidence type="ECO:0000313" key="4">
    <source>
        <dbReference type="EMBL" id="STX38343.1"/>
    </source>
</evidence>
<dbReference type="PANTHER" id="PTHR43976">
    <property type="entry name" value="SHORT CHAIN DEHYDROGENASE"/>
    <property type="match status" value="1"/>
</dbReference>
<evidence type="ECO:0000256" key="3">
    <source>
        <dbReference type="RuleBase" id="RU000363"/>
    </source>
</evidence>
<keyword evidence="2 4" id="KW-0560">Oxidoreductase</keyword>
<dbReference type="PRINTS" id="PR00081">
    <property type="entry name" value="GDHRDH"/>
</dbReference>
<evidence type="ECO:0000256" key="1">
    <source>
        <dbReference type="ARBA" id="ARBA00006484"/>
    </source>
</evidence>
<gene>
    <name evidence="4" type="primary">ybbO_3</name>
    <name evidence="4" type="ORF">NCTC11978_01527</name>
</gene>
<dbReference type="PANTHER" id="PTHR43976:SF16">
    <property type="entry name" value="SHORT-CHAIN DEHYDROGENASE_REDUCTASE FAMILY PROTEIN"/>
    <property type="match status" value="1"/>
</dbReference>
<organism evidence="4 5">
    <name type="scientific">Legionella feeleii</name>
    <dbReference type="NCBI Taxonomy" id="453"/>
    <lineage>
        <taxon>Bacteria</taxon>
        <taxon>Pseudomonadati</taxon>
        <taxon>Pseudomonadota</taxon>
        <taxon>Gammaproteobacteria</taxon>
        <taxon>Legionellales</taxon>
        <taxon>Legionellaceae</taxon>
        <taxon>Legionella</taxon>
    </lineage>
</organism>
<dbReference type="GO" id="GO:0047044">
    <property type="term" value="F:androstan-3-alpha,17-beta-diol dehydrogenase (NAD+) activity"/>
    <property type="evidence" value="ECO:0007669"/>
    <property type="project" value="UniProtKB-EC"/>
</dbReference>
<accession>A0A378ITF8</accession>
<dbReference type="Proteomes" id="UP000254033">
    <property type="component" value="Unassembled WGS sequence"/>
</dbReference>
<dbReference type="InterPro" id="IPR002347">
    <property type="entry name" value="SDR_fam"/>
</dbReference>